<dbReference type="EMBL" id="KZ819335">
    <property type="protein sequence ID" value="PWN18690.1"/>
    <property type="molecule type" value="Genomic_DNA"/>
</dbReference>
<dbReference type="STRING" id="1684307.A0A316U0E2"/>
<keyword evidence="4" id="KW-1185">Reference proteome</keyword>
<dbReference type="Gene3D" id="3.40.50.720">
    <property type="entry name" value="NAD(P)-binding Rossmann-like Domain"/>
    <property type="match status" value="1"/>
</dbReference>
<dbReference type="AlphaFoldDB" id="A0A316U0E2"/>
<evidence type="ECO:0008006" key="5">
    <source>
        <dbReference type="Google" id="ProtNLM"/>
    </source>
</evidence>
<organism evidence="3 4">
    <name type="scientific">Pseudomicrostroma glucosiphilum</name>
    <dbReference type="NCBI Taxonomy" id="1684307"/>
    <lineage>
        <taxon>Eukaryota</taxon>
        <taxon>Fungi</taxon>
        <taxon>Dikarya</taxon>
        <taxon>Basidiomycota</taxon>
        <taxon>Ustilaginomycotina</taxon>
        <taxon>Exobasidiomycetes</taxon>
        <taxon>Microstromatales</taxon>
        <taxon>Microstromatales incertae sedis</taxon>
        <taxon>Pseudomicrostroma</taxon>
    </lineage>
</organism>
<name>A0A316U0E2_9BASI</name>
<evidence type="ECO:0000256" key="2">
    <source>
        <dbReference type="ARBA" id="ARBA00023002"/>
    </source>
</evidence>
<comment type="similarity">
    <text evidence="1">Belongs to the short-chain dehydrogenases/reductases (SDR) family.</text>
</comment>
<dbReference type="InterPro" id="IPR036291">
    <property type="entry name" value="NAD(P)-bd_dom_sf"/>
</dbReference>
<protein>
    <recommendedName>
        <fullName evidence="5">NAD(P)-binding protein</fullName>
    </recommendedName>
</protein>
<evidence type="ECO:0000256" key="1">
    <source>
        <dbReference type="ARBA" id="ARBA00006484"/>
    </source>
</evidence>
<proteinExistence type="inferred from homology"/>
<gene>
    <name evidence="3" type="ORF">BCV69DRAFT_314567</name>
</gene>
<dbReference type="SUPFAM" id="SSF51735">
    <property type="entry name" value="NAD(P)-binding Rossmann-fold domains"/>
    <property type="match status" value="1"/>
</dbReference>
<accession>A0A316U0E2</accession>
<evidence type="ECO:0000313" key="3">
    <source>
        <dbReference type="EMBL" id="PWN18690.1"/>
    </source>
</evidence>
<dbReference type="GeneID" id="37016864"/>
<dbReference type="PANTHER" id="PTHR24320:SF148">
    <property type="entry name" value="NAD(P)-BINDING ROSSMANN-FOLD SUPERFAMILY PROTEIN"/>
    <property type="match status" value="1"/>
</dbReference>
<dbReference type="PANTHER" id="PTHR24320">
    <property type="entry name" value="RETINOL DEHYDROGENASE"/>
    <property type="match status" value="1"/>
</dbReference>
<keyword evidence="2" id="KW-0560">Oxidoreductase</keyword>
<dbReference type="GO" id="GO:0016491">
    <property type="term" value="F:oxidoreductase activity"/>
    <property type="evidence" value="ECO:0007669"/>
    <property type="project" value="UniProtKB-KW"/>
</dbReference>
<evidence type="ECO:0000313" key="4">
    <source>
        <dbReference type="Proteomes" id="UP000245942"/>
    </source>
</evidence>
<dbReference type="RefSeq" id="XP_025345850.1">
    <property type="nucleotide sequence ID" value="XM_025495130.1"/>
</dbReference>
<sequence>MTAWSPEGPEGLVKLHCTSESGNRLVLVTGADGGVGFETALALLLAGCDVLMGIRDFDRPGHWARVQERLDCRIVDELMKKGDKLNASPGHGKAGPSMDDVGRALPFKCDFTDMVGARGAAQEVWSIVAEHNQAGAGEKSVVGAITHYIGTVGVGFDRPTLKGELVSRYTENDDGIEYQLGINAINPFIFTLLVWPLLARPFEETAAKEAAPVDGRIVLTNSIANAWNTLPLAVEPQYRSWETVRGDGGKRWAAGRYNFSKLTQLLLLTKLRDISPSLVAALQSSLESHTPLIAPFLLSLHPGEVNTPFLDLMLPSWRCTWIEQMTCLTPRQGAWTGLWGCVVDLAGVPRPRLSGMGSKFDSQADVGYHYLLSLCTFGKPCSLARDSALINDCWRLVGSRLAFFHASNTDENGPVDGLTLHSWEGKLSQVVKASLE</sequence>
<reference evidence="3 4" key="1">
    <citation type="journal article" date="2018" name="Mol. Biol. Evol.">
        <title>Broad Genomic Sampling Reveals a Smut Pathogenic Ancestry of the Fungal Clade Ustilaginomycotina.</title>
        <authorList>
            <person name="Kijpornyongpan T."/>
            <person name="Mondo S.J."/>
            <person name="Barry K."/>
            <person name="Sandor L."/>
            <person name="Lee J."/>
            <person name="Lipzen A."/>
            <person name="Pangilinan J."/>
            <person name="LaButti K."/>
            <person name="Hainaut M."/>
            <person name="Henrissat B."/>
            <person name="Grigoriev I.V."/>
            <person name="Spatafora J.W."/>
            <person name="Aime M.C."/>
        </authorList>
    </citation>
    <scope>NUCLEOTIDE SEQUENCE [LARGE SCALE GENOMIC DNA]</scope>
    <source>
        <strain evidence="3 4">MCA 4718</strain>
    </source>
</reference>
<dbReference type="Proteomes" id="UP000245942">
    <property type="component" value="Unassembled WGS sequence"/>
</dbReference>
<dbReference type="OrthoDB" id="191139at2759"/>